<keyword evidence="2 6" id="KW-0808">Transferase</keyword>
<dbReference type="Proteomes" id="UP000260759">
    <property type="component" value="Unassembled WGS sequence"/>
</dbReference>
<dbReference type="Gene3D" id="3.40.50.150">
    <property type="entry name" value="Vaccinia Virus protein VP39"/>
    <property type="match status" value="1"/>
</dbReference>
<evidence type="ECO:0000256" key="8">
    <source>
        <dbReference type="RuleBase" id="RU000417"/>
    </source>
</evidence>
<comment type="caution">
    <text evidence="9">The sequence shown here is derived from an EMBL/GenBank/DDBJ whole genome shotgun (WGS) entry which is preliminary data.</text>
</comment>
<proteinExistence type="inferred from homology"/>
<accession>A0A3E5F4Q3</accession>
<evidence type="ECO:0000256" key="2">
    <source>
        <dbReference type="ARBA" id="ARBA00022679"/>
    </source>
</evidence>
<comment type="catalytic activity">
    <reaction evidence="5 8">
        <text>a 2'-deoxycytidine in DNA + S-adenosyl-L-methionine = a 5-methyl-2'-deoxycytidine in DNA + S-adenosyl-L-homocysteine + H(+)</text>
        <dbReference type="Rhea" id="RHEA:13681"/>
        <dbReference type="Rhea" id="RHEA-COMP:11369"/>
        <dbReference type="Rhea" id="RHEA-COMP:11370"/>
        <dbReference type="ChEBI" id="CHEBI:15378"/>
        <dbReference type="ChEBI" id="CHEBI:57856"/>
        <dbReference type="ChEBI" id="CHEBI:59789"/>
        <dbReference type="ChEBI" id="CHEBI:85452"/>
        <dbReference type="ChEBI" id="CHEBI:85454"/>
        <dbReference type="EC" id="2.1.1.37"/>
    </reaction>
</comment>
<evidence type="ECO:0000256" key="1">
    <source>
        <dbReference type="ARBA" id="ARBA00022603"/>
    </source>
</evidence>
<dbReference type="InterPro" id="IPR018117">
    <property type="entry name" value="C5_DNA_meth_AS"/>
</dbReference>
<dbReference type="PRINTS" id="PR00105">
    <property type="entry name" value="C5METTRFRASE"/>
</dbReference>
<organism evidence="9 10">
    <name type="scientific">Bacteroides uniformis</name>
    <dbReference type="NCBI Taxonomy" id="820"/>
    <lineage>
        <taxon>Bacteria</taxon>
        <taxon>Pseudomonadati</taxon>
        <taxon>Bacteroidota</taxon>
        <taxon>Bacteroidia</taxon>
        <taxon>Bacteroidales</taxon>
        <taxon>Bacteroidaceae</taxon>
        <taxon>Bacteroides</taxon>
    </lineage>
</organism>
<dbReference type="EC" id="2.1.1.37" evidence="8"/>
<dbReference type="EMBL" id="QSVA01000002">
    <property type="protein sequence ID" value="RGN96781.1"/>
    <property type="molecule type" value="Genomic_DNA"/>
</dbReference>
<dbReference type="AlphaFoldDB" id="A0A3E5F4Q3"/>
<evidence type="ECO:0000313" key="9">
    <source>
        <dbReference type="EMBL" id="RGN96781.1"/>
    </source>
</evidence>
<evidence type="ECO:0000256" key="4">
    <source>
        <dbReference type="ARBA" id="ARBA00022747"/>
    </source>
</evidence>
<dbReference type="PROSITE" id="PS00094">
    <property type="entry name" value="C5_MTASE_1"/>
    <property type="match status" value="1"/>
</dbReference>
<evidence type="ECO:0000256" key="5">
    <source>
        <dbReference type="ARBA" id="ARBA00047422"/>
    </source>
</evidence>
<keyword evidence="3 6" id="KW-0949">S-adenosyl-L-methionine</keyword>
<dbReference type="InterPro" id="IPR029063">
    <property type="entry name" value="SAM-dependent_MTases_sf"/>
</dbReference>
<dbReference type="SUPFAM" id="SSF53335">
    <property type="entry name" value="S-adenosyl-L-methionine-dependent methyltransferases"/>
    <property type="match status" value="1"/>
</dbReference>
<dbReference type="GO" id="GO:0009307">
    <property type="term" value="P:DNA restriction-modification system"/>
    <property type="evidence" value="ECO:0007669"/>
    <property type="project" value="UniProtKB-KW"/>
</dbReference>
<evidence type="ECO:0000256" key="7">
    <source>
        <dbReference type="RuleBase" id="RU000416"/>
    </source>
</evidence>
<dbReference type="NCBIfam" id="TIGR00675">
    <property type="entry name" value="dcm"/>
    <property type="match status" value="1"/>
</dbReference>
<reference evidence="9 10" key="1">
    <citation type="submission" date="2018-08" db="EMBL/GenBank/DDBJ databases">
        <title>A genome reference for cultivated species of the human gut microbiota.</title>
        <authorList>
            <person name="Zou Y."/>
            <person name="Xue W."/>
            <person name="Luo G."/>
        </authorList>
    </citation>
    <scope>NUCLEOTIDE SEQUENCE [LARGE SCALE GENOMIC DNA]</scope>
    <source>
        <strain evidence="9 10">OM03-4</strain>
    </source>
</reference>
<keyword evidence="4" id="KW-0680">Restriction system</keyword>
<dbReference type="RefSeq" id="WP_117599683.1">
    <property type="nucleotide sequence ID" value="NZ_QSVA01000002.1"/>
</dbReference>
<comment type="similarity">
    <text evidence="6 7">Belongs to the class I-like SAM-binding methyltransferase superfamily. C5-methyltransferase family.</text>
</comment>
<evidence type="ECO:0000256" key="3">
    <source>
        <dbReference type="ARBA" id="ARBA00022691"/>
    </source>
</evidence>
<dbReference type="GO" id="GO:0032259">
    <property type="term" value="P:methylation"/>
    <property type="evidence" value="ECO:0007669"/>
    <property type="project" value="UniProtKB-KW"/>
</dbReference>
<gene>
    <name evidence="9" type="ORF">DXB37_03890</name>
</gene>
<dbReference type="GO" id="GO:0003886">
    <property type="term" value="F:DNA (cytosine-5-)-methyltransferase activity"/>
    <property type="evidence" value="ECO:0007669"/>
    <property type="project" value="UniProtKB-EC"/>
</dbReference>
<keyword evidence="1 6" id="KW-0489">Methyltransferase</keyword>
<evidence type="ECO:0000256" key="6">
    <source>
        <dbReference type="PROSITE-ProRule" id="PRU01016"/>
    </source>
</evidence>
<dbReference type="InterPro" id="IPR050750">
    <property type="entry name" value="C5-MTase"/>
</dbReference>
<name>A0A3E5F4Q3_BACUN</name>
<dbReference type="InterPro" id="IPR001525">
    <property type="entry name" value="C5_MeTfrase"/>
</dbReference>
<dbReference type="Pfam" id="PF00145">
    <property type="entry name" value="DNA_methylase"/>
    <property type="match status" value="1"/>
</dbReference>
<dbReference type="PANTHER" id="PTHR46098:SF1">
    <property type="entry name" value="TRNA (CYTOSINE(38)-C(5))-METHYLTRANSFERASE"/>
    <property type="match status" value="1"/>
</dbReference>
<feature type="active site" evidence="6">
    <location>
        <position position="72"/>
    </location>
</feature>
<sequence length="403" mass="46348">MRHASLFSGIGAPELAAYWLGWENVFHCEINPFCRQVLNYWFTNSKSYEDITKTDFREWQGKIDVLTGGFPCQPFSVAGKRKGTEDNRYLWPEFKRAIREIRPPWVVGENVAGILSMVQPSKKADMESMPATEHEDKQEFVIETICKDLEAEGYTVQPIVIPACAVGAPHRRDRVWFIACNNSFRLRKKKSEGKSDTDGRIPPYEFVADSHDCPTLRSTGKNEGKGTQKGIQERNDIQQSAKPACLWGTSSYSSSGRQFNWCSNRTERPLYHYEERDVSESESERFERKCRTWKDFPSDEHTDCIGLEGRLDKEKPLSPENESAWGNTCGLRYWEDFPTQPPICRGDDGISDLLDTDAIFKGSRSIRQNPYSRWRTEAIKAYGNAMVPQVIYQIYKTINEIEQ</sequence>
<protein>
    <recommendedName>
        <fullName evidence="8">Cytosine-specific methyltransferase</fullName>
        <ecNumber evidence="8">2.1.1.37</ecNumber>
    </recommendedName>
</protein>
<dbReference type="PANTHER" id="PTHR46098">
    <property type="entry name" value="TRNA (CYTOSINE(38)-C(5))-METHYLTRANSFERASE"/>
    <property type="match status" value="1"/>
</dbReference>
<evidence type="ECO:0000313" key="10">
    <source>
        <dbReference type="Proteomes" id="UP000260759"/>
    </source>
</evidence>
<dbReference type="PROSITE" id="PS51679">
    <property type="entry name" value="SAM_MT_C5"/>
    <property type="match status" value="1"/>
</dbReference>